<dbReference type="PANTHER" id="PTHR35400:SF3">
    <property type="entry name" value="SLL1072 PROTEIN"/>
    <property type="match status" value="1"/>
</dbReference>
<dbReference type="InterPro" id="IPR011335">
    <property type="entry name" value="Restrct_endonuc-II-like"/>
</dbReference>
<dbReference type="Proteomes" id="UP000624709">
    <property type="component" value="Unassembled WGS sequence"/>
</dbReference>
<dbReference type="Gene3D" id="3.90.1570.10">
    <property type="entry name" value="tt1808, chain A"/>
    <property type="match status" value="1"/>
</dbReference>
<feature type="domain" description="Putative restriction endonuclease" evidence="1">
    <location>
        <begin position="30"/>
        <end position="188"/>
    </location>
</feature>
<dbReference type="Pfam" id="PF05685">
    <property type="entry name" value="Uma2"/>
    <property type="match status" value="1"/>
</dbReference>
<proteinExistence type="predicted"/>
<dbReference type="InterPro" id="IPR008538">
    <property type="entry name" value="Uma2"/>
</dbReference>
<comment type="caution">
    <text evidence="2">The sequence shown here is derived from an EMBL/GenBank/DDBJ whole genome shotgun (WGS) entry which is preliminary data.</text>
</comment>
<name>A0ABQ4BGE2_9ACTN</name>
<dbReference type="PANTHER" id="PTHR35400">
    <property type="entry name" value="SLR1083 PROTEIN"/>
    <property type="match status" value="1"/>
</dbReference>
<dbReference type="SUPFAM" id="SSF52980">
    <property type="entry name" value="Restriction endonuclease-like"/>
    <property type="match status" value="1"/>
</dbReference>
<keyword evidence="3" id="KW-1185">Reference proteome</keyword>
<sequence>MTACETLLMSKGTLDDHNGPWTEADWLALGETNNRIELIDGSLWVSPGPNFPHQSISYRLTSALHHEARTAGYRIAEAMNLRVAGSRILIPDLVVGRIDRLASIVDAASVTLVSEITSPSNAATDRGQKAQFYAAANIPWYLLVEPDFAGYDSIELRLFRLDGTTYVEHTTAKQGETLTSDLPFPIAISTEALLDF</sequence>
<evidence type="ECO:0000313" key="3">
    <source>
        <dbReference type="Proteomes" id="UP000624709"/>
    </source>
</evidence>
<accession>A0ABQ4BGE2</accession>
<dbReference type="CDD" id="cd06260">
    <property type="entry name" value="DUF820-like"/>
    <property type="match status" value="1"/>
</dbReference>
<evidence type="ECO:0000313" key="2">
    <source>
        <dbReference type="EMBL" id="GIE69757.1"/>
    </source>
</evidence>
<dbReference type="EMBL" id="BOMS01000092">
    <property type="protein sequence ID" value="GIE69757.1"/>
    <property type="molecule type" value="Genomic_DNA"/>
</dbReference>
<gene>
    <name evidence="2" type="ORF">Apa02nite_058650</name>
</gene>
<organism evidence="2 3">
    <name type="scientific">Actinoplanes palleronii</name>
    <dbReference type="NCBI Taxonomy" id="113570"/>
    <lineage>
        <taxon>Bacteria</taxon>
        <taxon>Bacillati</taxon>
        <taxon>Actinomycetota</taxon>
        <taxon>Actinomycetes</taxon>
        <taxon>Micromonosporales</taxon>
        <taxon>Micromonosporaceae</taxon>
        <taxon>Actinoplanes</taxon>
    </lineage>
</organism>
<evidence type="ECO:0000259" key="1">
    <source>
        <dbReference type="Pfam" id="PF05685"/>
    </source>
</evidence>
<protein>
    <recommendedName>
        <fullName evidence="1">Putative restriction endonuclease domain-containing protein</fullName>
    </recommendedName>
</protein>
<dbReference type="InterPro" id="IPR012296">
    <property type="entry name" value="Nuclease_put_TT1808"/>
</dbReference>
<reference evidence="2 3" key="1">
    <citation type="submission" date="2021-01" db="EMBL/GenBank/DDBJ databases">
        <title>Whole genome shotgun sequence of Actinoplanes palleronii NBRC 14916.</title>
        <authorList>
            <person name="Komaki H."/>
            <person name="Tamura T."/>
        </authorList>
    </citation>
    <scope>NUCLEOTIDE SEQUENCE [LARGE SCALE GENOMIC DNA]</scope>
    <source>
        <strain evidence="2 3">NBRC 14916</strain>
    </source>
</reference>